<dbReference type="EMBL" id="MU839833">
    <property type="protein sequence ID" value="KAK1755665.1"/>
    <property type="molecule type" value="Genomic_DNA"/>
</dbReference>
<comment type="caution">
    <text evidence="4">The sequence shown here is derived from an EMBL/GenBank/DDBJ whole genome shotgun (WGS) entry which is preliminary data.</text>
</comment>
<keyword evidence="5" id="KW-1185">Reference proteome</keyword>
<evidence type="ECO:0000313" key="4">
    <source>
        <dbReference type="EMBL" id="KAK1755665.1"/>
    </source>
</evidence>
<name>A0AAJ0BD48_9PEZI</name>
<evidence type="ECO:0008006" key="6">
    <source>
        <dbReference type="Google" id="ProtNLM"/>
    </source>
</evidence>
<evidence type="ECO:0000313" key="5">
    <source>
        <dbReference type="Proteomes" id="UP001239445"/>
    </source>
</evidence>
<evidence type="ECO:0000256" key="3">
    <source>
        <dbReference type="SAM" id="MobiDB-lite"/>
    </source>
</evidence>
<reference evidence="4" key="1">
    <citation type="submission" date="2023-06" db="EMBL/GenBank/DDBJ databases">
        <title>Genome-scale phylogeny and comparative genomics of the fungal order Sordariales.</title>
        <authorList>
            <consortium name="Lawrence Berkeley National Laboratory"/>
            <person name="Hensen N."/>
            <person name="Bonometti L."/>
            <person name="Westerberg I."/>
            <person name="Brannstrom I.O."/>
            <person name="Guillou S."/>
            <person name="Cros-Aarteil S."/>
            <person name="Calhoun S."/>
            <person name="Haridas S."/>
            <person name="Kuo A."/>
            <person name="Mondo S."/>
            <person name="Pangilinan J."/>
            <person name="Riley R."/>
            <person name="Labutti K."/>
            <person name="Andreopoulos B."/>
            <person name="Lipzen A."/>
            <person name="Chen C."/>
            <person name="Yanf M."/>
            <person name="Daum C."/>
            <person name="Ng V."/>
            <person name="Clum A."/>
            <person name="Steindorff A."/>
            <person name="Ohm R."/>
            <person name="Martin F."/>
            <person name="Silar P."/>
            <person name="Natvig D."/>
            <person name="Lalanne C."/>
            <person name="Gautier V."/>
            <person name="Ament-Velasquez S.L."/>
            <person name="Kruys A."/>
            <person name="Hutchinson M.I."/>
            <person name="Powell A.J."/>
            <person name="Barry K."/>
            <person name="Miller A.N."/>
            <person name="Grigoriev I.V."/>
            <person name="Debuchy R."/>
            <person name="Gladieux P."/>
            <person name="Thoren M.H."/>
            <person name="Johannesson H."/>
        </authorList>
    </citation>
    <scope>NUCLEOTIDE SEQUENCE</scope>
    <source>
        <strain evidence="4">PSN4</strain>
    </source>
</reference>
<dbReference type="AlphaFoldDB" id="A0AAJ0BD48"/>
<feature type="region of interest" description="Disordered" evidence="3">
    <location>
        <begin position="1"/>
        <end position="51"/>
    </location>
</feature>
<protein>
    <recommendedName>
        <fullName evidence="6">Peroxin 20</fullName>
    </recommendedName>
</protein>
<dbReference type="GO" id="GO:0005052">
    <property type="term" value="F:peroxisome matrix targeting signal-1 binding"/>
    <property type="evidence" value="ECO:0007669"/>
    <property type="project" value="TreeGrafter"/>
</dbReference>
<proteinExistence type="predicted"/>
<sequence>MEGSLCGPSNGAKRLVSHVDRDRSLQQDRLVNGAAGPSQSFRSQPGAPAAANQSFAEFQQLHAHGLEEVAMMQAAPPTGLLHAVPRGPAPAPEAWVNEFSGMRLNDIRQGLSAPAIPFAGVHSQPAPAFQQHPAQAYTAHAAAPTHGFPQPMSIYNQYQPQALAQPLYNSQIPTAGPFIGMEALHLQQQAGMLAGGIDAETFNQAFAEFDETEFKEEVLKWAETSEQVDAAPVALETTEQEQMTTAEETATEQRRRGDEQLAQAASSIVDAMAADDSEKFKKSQFLELMRRIGNHEVVVDGPNFVDAATGEVVERAAETLEDKEAISPS</sequence>
<gene>
    <name evidence="4" type="ORF">QBC47DRAFT_192803</name>
</gene>
<evidence type="ECO:0000256" key="2">
    <source>
        <dbReference type="ARBA" id="ARBA00022803"/>
    </source>
</evidence>
<dbReference type="Proteomes" id="UP001239445">
    <property type="component" value="Unassembled WGS sequence"/>
</dbReference>
<dbReference type="InterPro" id="IPR024111">
    <property type="entry name" value="PEX5/PEX5L"/>
</dbReference>
<keyword evidence="2" id="KW-0802">TPR repeat</keyword>
<dbReference type="PANTHER" id="PTHR10130:SF4">
    <property type="entry name" value="MICROBODY (PEROXISOME) BIOGENESIS PROTEIN PEROXIN 20 (EUROFUNG)"/>
    <property type="match status" value="1"/>
</dbReference>
<feature type="compositionally biased region" description="Low complexity" evidence="3">
    <location>
        <begin position="236"/>
        <end position="248"/>
    </location>
</feature>
<dbReference type="PANTHER" id="PTHR10130">
    <property type="entry name" value="PEROXISOMAL TARGETING SIGNAL 1 RECEPTOR PEX5"/>
    <property type="match status" value="1"/>
</dbReference>
<evidence type="ECO:0000256" key="1">
    <source>
        <dbReference type="ARBA" id="ARBA00022737"/>
    </source>
</evidence>
<dbReference type="Gene3D" id="6.10.280.230">
    <property type="match status" value="1"/>
</dbReference>
<feature type="compositionally biased region" description="Basic and acidic residues" evidence="3">
    <location>
        <begin position="17"/>
        <end position="26"/>
    </location>
</feature>
<organism evidence="4 5">
    <name type="scientific">Echria macrotheca</name>
    <dbReference type="NCBI Taxonomy" id="438768"/>
    <lineage>
        <taxon>Eukaryota</taxon>
        <taxon>Fungi</taxon>
        <taxon>Dikarya</taxon>
        <taxon>Ascomycota</taxon>
        <taxon>Pezizomycotina</taxon>
        <taxon>Sordariomycetes</taxon>
        <taxon>Sordariomycetidae</taxon>
        <taxon>Sordariales</taxon>
        <taxon>Schizotheciaceae</taxon>
        <taxon>Echria</taxon>
    </lineage>
</organism>
<keyword evidence="1" id="KW-0677">Repeat</keyword>
<accession>A0AAJ0BD48</accession>
<dbReference type="GO" id="GO:0016560">
    <property type="term" value="P:protein import into peroxisome matrix, docking"/>
    <property type="evidence" value="ECO:0007669"/>
    <property type="project" value="TreeGrafter"/>
</dbReference>
<dbReference type="GO" id="GO:0005829">
    <property type="term" value="C:cytosol"/>
    <property type="evidence" value="ECO:0007669"/>
    <property type="project" value="TreeGrafter"/>
</dbReference>
<feature type="region of interest" description="Disordered" evidence="3">
    <location>
        <begin position="229"/>
        <end position="263"/>
    </location>
</feature>
<dbReference type="GO" id="GO:0005778">
    <property type="term" value="C:peroxisomal membrane"/>
    <property type="evidence" value="ECO:0007669"/>
    <property type="project" value="TreeGrafter"/>
</dbReference>